<keyword evidence="2" id="KW-0963">Cytoplasm</keyword>
<dbReference type="GeneTree" id="ENSGT00390000003024"/>
<comment type="subcellular location">
    <subcellularLocation>
        <location evidence="1">Cytoplasm</location>
        <location evidence="1">Cytoskeleton</location>
        <location evidence="1">Cilium axoneme</location>
    </subcellularLocation>
</comment>
<accession>A0A3Q2XJD5</accession>
<proteinExistence type="inferred from homology"/>
<evidence type="ECO:0000256" key="2">
    <source>
        <dbReference type="ARBA" id="ARBA00022490"/>
    </source>
</evidence>
<dbReference type="Ensembl" id="ENSHCOT00000007887.1">
    <property type="protein sequence ID" value="ENSHCOP00000003947.1"/>
    <property type="gene ID" value="ENSHCOG00000000160.1"/>
</dbReference>
<feature type="coiled-coil region" evidence="7">
    <location>
        <begin position="285"/>
        <end position="312"/>
    </location>
</feature>
<evidence type="ECO:0000256" key="4">
    <source>
        <dbReference type="ARBA" id="ARBA00023273"/>
    </source>
</evidence>
<evidence type="ECO:0000259" key="8">
    <source>
        <dbReference type="Pfam" id="PF14738"/>
    </source>
</evidence>
<protein>
    <recommendedName>
        <fullName evidence="6">Cilia- and flagella-associated protein 91</fullName>
    </recommendedName>
</protein>
<dbReference type="PANTHER" id="PTHR22455:SF10">
    <property type="entry name" value="CILIA- AND FLAGELLA-ASSOCIATED PROTEIN 91"/>
    <property type="match status" value="1"/>
</dbReference>
<keyword evidence="3" id="KW-0206">Cytoskeleton</keyword>
<feature type="coiled-coil region" evidence="7">
    <location>
        <begin position="463"/>
        <end position="491"/>
    </location>
</feature>
<dbReference type="Proteomes" id="UP000264820">
    <property type="component" value="Unplaced"/>
</dbReference>
<evidence type="ECO:0000256" key="6">
    <source>
        <dbReference type="ARBA" id="ARBA00029555"/>
    </source>
</evidence>
<sequence length="611" mass="71037">KMTTVTHTIPKPIDARVVKRERLYDYLYEPIYFVSSEVDHVKSSYKSIKERVRKLPEFDTMFNNARVTFRLDPSDPLPDSVDRRWRGNAEQRQQALQQLAGETSQPSGADRWKYFKRPLPYVQQIPLDVNRDKELEATGRHAGGVPTHFTVAVQTDYRESEAQTDPYTPDYLLHADTTPSELLTVASFTWGIRLPASIEEVEMIERARARRVWEARLPALNDPNLLRKRRRMMEEMEAKEWAFREGKIQKLQDARLAVLEEMLQQKDEAQVCRSNLSLTVNTIAQKNVYAAMRKLEAKRRDMEENIKQLGTCKDYTVYSSLTCASRACGDTFALKKTASHEFQRLETYDGVNSPNTYLAQAKSPSPPRAEEAFCWTSTRLLKEMHILISLHTSLIIIRVCKEKPAPRPVTPTVEGPPEGEEEKELAVIHLQKLLRGRTIQTEIFTGKENHLDLIKEMRTAHALRAEEQQMQKADKEMVMALKEERDKLSREDALHAAAVGAELEYVFDTLSKELIRLQEERRIHAFTLLAERERLRREAEESGRRQAEERRRREDDQIFREVVKVHQETVDLYFEDIILDTMEITADQQAREEIRRVAKEVNDIAYAIEER</sequence>
<reference evidence="9" key="2">
    <citation type="submission" date="2025-09" db="UniProtKB">
        <authorList>
            <consortium name="Ensembl"/>
        </authorList>
    </citation>
    <scope>IDENTIFICATION</scope>
</reference>
<organism evidence="9 10">
    <name type="scientific">Hippocampus comes</name>
    <name type="common">Tiger tail seahorse</name>
    <dbReference type="NCBI Taxonomy" id="109280"/>
    <lineage>
        <taxon>Eukaryota</taxon>
        <taxon>Metazoa</taxon>
        <taxon>Chordata</taxon>
        <taxon>Craniata</taxon>
        <taxon>Vertebrata</taxon>
        <taxon>Euteleostomi</taxon>
        <taxon>Actinopterygii</taxon>
        <taxon>Neopterygii</taxon>
        <taxon>Teleostei</taxon>
        <taxon>Neoteleostei</taxon>
        <taxon>Acanthomorphata</taxon>
        <taxon>Syngnathiaria</taxon>
        <taxon>Syngnathiformes</taxon>
        <taxon>Syngnathoidei</taxon>
        <taxon>Syngnathidae</taxon>
        <taxon>Hippocampus</taxon>
    </lineage>
</organism>
<comment type="similarity">
    <text evidence="5">Belongs to the CFAP91 family.</text>
</comment>
<evidence type="ECO:0000256" key="5">
    <source>
        <dbReference type="ARBA" id="ARBA00029468"/>
    </source>
</evidence>
<evidence type="ECO:0000256" key="1">
    <source>
        <dbReference type="ARBA" id="ARBA00004430"/>
    </source>
</evidence>
<dbReference type="AlphaFoldDB" id="A0A3Q2XJD5"/>
<dbReference type="OMA" id="VQTMYRD"/>
<evidence type="ECO:0000313" key="9">
    <source>
        <dbReference type="Ensembl" id="ENSHCOP00000003947.1"/>
    </source>
</evidence>
<dbReference type="Pfam" id="PF14738">
    <property type="entry name" value="CFAP91"/>
    <property type="match status" value="1"/>
</dbReference>
<evidence type="ECO:0000256" key="3">
    <source>
        <dbReference type="ARBA" id="ARBA00023212"/>
    </source>
</evidence>
<evidence type="ECO:0000313" key="10">
    <source>
        <dbReference type="Proteomes" id="UP000264820"/>
    </source>
</evidence>
<keyword evidence="10" id="KW-1185">Reference proteome</keyword>
<evidence type="ECO:0000256" key="7">
    <source>
        <dbReference type="SAM" id="Coils"/>
    </source>
</evidence>
<dbReference type="GO" id="GO:0005930">
    <property type="term" value="C:axoneme"/>
    <property type="evidence" value="ECO:0007669"/>
    <property type="project" value="UniProtKB-SubCell"/>
</dbReference>
<keyword evidence="4" id="KW-0966">Cell projection</keyword>
<dbReference type="InterPro" id="IPR026720">
    <property type="entry name" value="CFAP91"/>
</dbReference>
<reference evidence="9" key="1">
    <citation type="submission" date="2025-08" db="UniProtKB">
        <authorList>
            <consortium name="Ensembl"/>
        </authorList>
    </citation>
    <scope>IDENTIFICATION</scope>
</reference>
<name>A0A3Q2XJD5_HIPCM</name>
<keyword evidence="7" id="KW-0175">Coiled coil</keyword>
<dbReference type="PANTHER" id="PTHR22455">
    <property type="entry name" value="CILIA- AND FLAGELLA-ASSOCIATED PROTEIN 91"/>
    <property type="match status" value="1"/>
</dbReference>
<dbReference type="InterPro" id="IPR032840">
    <property type="entry name" value="CFAP91_dom"/>
</dbReference>
<feature type="domain" description="CFAP91" evidence="8">
    <location>
        <begin position="153"/>
        <end position="299"/>
    </location>
</feature>
<dbReference type="STRING" id="109280.ENSHCOP00000003947"/>